<evidence type="ECO:0000259" key="8">
    <source>
        <dbReference type="PROSITE" id="PS50059"/>
    </source>
</evidence>
<dbReference type="AlphaFoldDB" id="A0A0D2FIN6"/>
<gene>
    <name evidence="9" type="ORF">PV04_05937</name>
</gene>
<dbReference type="InterPro" id="IPR001179">
    <property type="entry name" value="PPIase_FKBP_dom"/>
</dbReference>
<organism evidence="9 10">
    <name type="scientific">Phialophora macrospora</name>
    <dbReference type="NCBI Taxonomy" id="1851006"/>
    <lineage>
        <taxon>Eukaryota</taxon>
        <taxon>Fungi</taxon>
        <taxon>Dikarya</taxon>
        <taxon>Ascomycota</taxon>
        <taxon>Pezizomycotina</taxon>
        <taxon>Eurotiomycetes</taxon>
        <taxon>Chaetothyriomycetidae</taxon>
        <taxon>Chaetothyriales</taxon>
        <taxon>Herpotrichiellaceae</taxon>
        <taxon>Phialophora</taxon>
    </lineage>
</organism>
<evidence type="ECO:0000313" key="9">
    <source>
        <dbReference type="EMBL" id="KIW66620.1"/>
    </source>
</evidence>
<dbReference type="Pfam" id="PF00254">
    <property type="entry name" value="FKBP_C"/>
    <property type="match status" value="1"/>
</dbReference>
<feature type="domain" description="PPIase FKBP-type" evidence="8">
    <location>
        <begin position="22"/>
        <end position="97"/>
    </location>
</feature>
<dbReference type="GO" id="GO:0003755">
    <property type="term" value="F:peptidyl-prolyl cis-trans isomerase activity"/>
    <property type="evidence" value="ECO:0007669"/>
    <property type="project" value="UniProtKB-KW"/>
</dbReference>
<proteinExistence type="inferred from homology"/>
<dbReference type="PANTHER" id="PTHR10516">
    <property type="entry name" value="PEPTIDYL-PROLYL CIS-TRANS ISOMERASE"/>
    <property type="match status" value="1"/>
</dbReference>
<name>A0A0D2FIN6_9EURO</name>
<dbReference type="InterPro" id="IPR046357">
    <property type="entry name" value="PPIase_dom_sf"/>
</dbReference>
<evidence type="ECO:0000256" key="4">
    <source>
        <dbReference type="ARBA" id="ARBA00023110"/>
    </source>
</evidence>
<dbReference type="PANTHER" id="PTHR10516:SF443">
    <property type="entry name" value="FK506-BINDING PROTEIN 59-RELATED"/>
    <property type="match status" value="1"/>
</dbReference>
<dbReference type="STRING" id="5601.A0A0D2FIN6"/>
<dbReference type="Gene3D" id="3.10.50.40">
    <property type="match status" value="1"/>
</dbReference>
<sequence>MATQLDKKLLSPGNNKDYPKVGDEVAIEYTGWLYDSSKANEDYKGNKFDSSVGRGEFKTQIGVGRVIQGWDQGVPQMSLGEKSRLTIPGHMAYGDRSVHRTSNLFCLRPAYLQYASHHQPVETLAAPLCCVTF</sequence>
<evidence type="ECO:0000256" key="2">
    <source>
        <dbReference type="ARBA" id="ARBA00002388"/>
    </source>
</evidence>
<evidence type="ECO:0000256" key="6">
    <source>
        <dbReference type="ARBA" id="ARBA00038106"/>
    </source>
</evidence>
<keyword evidence="10" id="KW-1185">Reference proteome</keyword>
<keyword evidence="5 7" id="KW-0413">Isomerase</keyword>
<dbReference type="EC" id="5.2.1.8" evidence="3 7"/>
<keyword evidence="4 7" id="KW-0697">Rotamase</keyword>
<dbReference type="Proteomes" id="UP000054266">
    <property type="component" value="Unassembled WGS sequence"/>
</dbReference>
<evidence type="ECO:0000313" key="10">
    <source>
        <dbReference type="Proteomes" id="UP000054266"/>
    </source>
</evidence>
<evidence type="ECO:0000256" key="5">
    <source>
        <dbReference type="ARBA" id="ARBA00023235"/>
    </source>
</evidence>
<dbReference type="PROSITE" id="PS50059">
    <property type="entry name" value="FKBP_PPIASE"/>
    <property type="match status" value="1"/>
</dbReference>
<evidence type="ECO:0000256" key="7">
    <source>
        <dbReference type="PROSITE-ProRule" id="PRU00277"/>
    </source>
</evidence>
<evidence type="ECO:0000256" key="1">
    <source>
        <dbReference type="ARBA" id="ARBA00000971"/>
    </source>
</evidence>
<reference evidence="9 10" key="1">
    <citation type="submission" date="2015-01" db="EMBL/GenBank/DDBJ databases">
        <title>The Genome Sequence of Capronia semiimmersa CBS27337.</title>
        <authorList>
            <consortium name="The Broad Institute Genomics Platform"/>
            <person name="Cuomo C."/>
            <person name="de Hoog S."/>
            <person name="Gorbushina A."/>
            <person name="Stielow B."/>
            <person name="Teixiera M."/>
            <person name="Abouelleil A."/>
            <person name="Chapman S.B."/>
            <person name="Priest M."/>
            <person name="Young S.K."/>
            <person name="Wortman J."/>
            <person name="Nusbaum C."/>
            <person name="Birren B."/>
        </authorList>
    </citation>
    <scope>NUCLEOTIDE SEQUENCE [LARGE SCALE GENOMIC DNA]</scope>
    <source>
        <strain evidence="9 10">CBS 27337</strain>
    </source>
</reference>
<dbReference type="SUPFAM" id="SSF54534">
    <property type="entry name" value="FKBP-like"/>
    <property type="match status" value="1"/>
</dbReference>
<dbReference type="GO" id="GO:0005737">
    <property type="term" value="C:cytoplasm"/>
    <property type="evidence" value="ECO:0007669"/>
    <property type="project" value="TreeGrafter"/>
</dbReference>
<dbReference type="EMBL" id="KN846959">
    <property type="protein sequence ID" value="KIW66620.1"/>
    <property type="molecule type" value="Genomic_DNA"/>
</dbReference>
<dbReference type="InterPro" id="IPR050689">
    <property type="entry name" value="FKBP-type_PPIase"/>
</dbReference>
<comment type="similarity">
    <text evidence="6">Belongs to the FKBP-type PPIase family. FKBP1 subfamily.</text>
</comment>
<protein>
    <recommendedName>
        <fullName evidence="3 7">peptidylprolyl isomerase</fullName>
        <ecNumber evidence="3 7">5.2.1.8</ecNumber>
    </recommendedName>
</protein>
<evidence type="ECO:0000256" key="3">
    <source>
        <dbReference type="ARBA" id="ARBA00013194"/>
    </source>
</evidence>
<accession>A0A0D2FIN6</accession>
<comment type="catalytic activity">
    <reaction evidence="1 7">
        <text>[protein]-peptidylproline (omega=180) = [protein]-peptidylproline (omega=0)</text>
        <dbReference type="Rhea" id="RHEA:16237"/>
        <dbReference type="Rhea" id="RHEA-COMP:10747"/>
        <dbReference type="Rhea" id="RHEA-COMP:10748"/>
        <dbReference type="ChEBI" id="CHEBI:83833"/>
        <dbReference type="ChEBI" id="CHEBI:83834"/>
        <dbReference type="EC" id="5.2.1.8"/>
    </reaction>
</comment>
<comment type="function">
    <text evidence="2">PPIases accelerate the folding of proteins. It catalyzes the cis-trans isomerization of proline imidic peptide bonds in oligopeptides.</text>
</comment>